<name>A0A9P6U9M5_9FUNG</name>
<accession>A0A9P6U9M5</accession>
<proteinExistence type="predicted"/>
<organism evidence="2 3">
    <name type="scientific">Actinomortierella ambigua</name>
    <dbReference type="NCBI Taxonomy" id="1343610"/>
    <lineage>
        <taxon>Eukaryota</taxon>
        <taxon>Fungi</taxon>
        <taxon>Fungi incertae sedis</taxon>
        <taxon>Mucoromycota</taxon>
        <taxon>Mortierellomycotina</taxon>
        <taxon>Mortierellomycetes</taxon>
        <taxon>Mortierellales</taxon>
        <taxon>Mortierellaceae</taxon>
        <taxon>Actinomortierella</taxon>
    </lineage>
</organism>
<evidence type="ECO:0000313" key="2">
    <source>
        <dbReference type="EMBL" id="KAG0266608.1"/>
    </source>
</evidence>
<feature type="chain" id="PRO_5040475977" evidence="1">
    <location>
        <begin position="21"/>
        <end position="85"/>
    </location>
</feature>
<reference evidence="2" key="1">
    <citation type="journal article" date="2020" name="Fungal Divers.">
        <title>Resolving the Mortierellaceae phylogeny through synthesis of multi-gene phylogenetics and phylogenomics.</title>
        <authorList>
            <person name="Vandepol N."/>
            <person name="Liber J."/>
            <person name="Desiro A."/>
            <person name="Na H."/>
            <person name="Kennedy M."/>
            <person name="Barry K."/>
            <person name="Grigoriev I.V."/>
            <person name="Miller A.N."/>
            <person name="O'Donnell K."/>
            <person name="Stajich J.E."/>
            <person name="Bonito G."/>
        </authorList>
    </citation>
    <scope>NUCLEOTIDE SEQUENCE</scope>
    <source>
        <strain evidence="2">BC1065</strain>
    </source>
</reference>
<dbReference type="OrthoDB" id="4920918at2759"/>
<protein>
    <submittedName>
        <fullName evidence="2">Uncharacterized protein</fullName>
    </submittedName>
</protein>
<evidence type="ECO:0000256" key="1">
    <source>
        <dbReference type="SAM" id="SignalP"/>
    </source>
</evidence>
<comment type="caution">
    <text evidence="2">The sequence shown here is derived from an EMBL/GenBank/DDBJ whole genome shotgun (WGS) entry which is preliminary data.</text>
</comment>
<dbReference type="AlphaFoldDB" id="A0A9P6U9M5"/>
<keyword evidence="3" id="KW-1185">Reference proteome</keyword>
<feature type="signal peptide" evidence="1">
    <location>
        <begin position="1"/>
        <end position="20"/>
    </location>
</feature>
<dbReference type="Proteomes" id="UP000807716">
    <property type="component" value="Unassembled WGS sequence"/>
</dbReference>
<sequence length="85" mass="9489">MKSSIFVLAVAFVLATTAAAAPQPEAGEHEGVELEKRRGDNCYFKSHCSMSWSGKCQNHCGKRKFSHMSKNGCGWFEKRCCCVRK</sequence>
<dbReference type="EMBL" id="JAAAJB010000090">
    <property type="protein sequence ID" value="KAG0266608.1"/>
    <property type="molecule type" value="Genomic_DNA"/>
</dbReference>
<evidence type="ECO:0000313" key="3">
    <source>
        <dbReference type="Proteomes" id="UP000807716"/>
    </source>
</evidence>
<keyword evidence="1" id="KW-0732">Signal</keyword>
<gene>
    <name evidence="2" type="ORF">DFQ27_009615</name>
</gene>